<keyword evidence="4" id="KW-0804">Transcription</keyword>
<dbReference type="Pfam" id="PF03106">
    <property type="entry name" value="WRKY"/>
    <property type="match status" value="1"/>
</dbReference>
<dbReference type="InterPro" id="IPR044810">
    <property type="entry name" value="WRKY_plant"/>
</dbReference>
<evidence type="ECO:0000313" key="8">
    <source>
        <dbReference type="EMBL" id="KAG5558165.1"/>
    </source>
</evidence>
<dbReference type="Proteomes" id="UP000823749">
    <property type="component" value="Chromosome 3"/>
</dbReference>
<evidence type="ECO:0000256" key="5">
    <source>
        <dbReference type="ARBA" id="ARBA00023242"/>
    </source>
</evidence>
<feature type="region of interest" description="Disordered" evidence="6">
    <location>
        <begin position="271"/>
        <end position="299"/>
    </location>
</feature>
<evidence type="ECO:0000256" key="2">
    <source>
        <dbReference type="ARBA" id="ARBA00023015"/>
    </source>
</evidence>
<dbReference type="SMART" id="SM00774">
    <property type="entry name" value="WRKY"/>
    <property type="match status" value="1"/>
</dbReference>
<feature type="compositionally biased region" description="Gly residues" evidence="6">
    <location>
        <begin position="274"/>
        <end position="288"/>
    </location>
</feature>
<dbReference type="PANTHER" id="PTHR31282">
    <property type="entry name" value="WRKY TRANSCRIPTION FACTOR 21-RELATED"/>
    <property type="match status" value="1"/>
</dbReference>
<dbReference type="GO" id="GO:0005634">
    <property type="term" value="C:nucleus"/>
    <property type="evidence" value="ECO:0007669"/>
    <property type="project" value="UniProtKB-SubCell"/>
</dbReference>
<feature type="region of interest" description="Disordered" evidence="6">
    <location>
        <begin position="322"/>
        <end position="343"/>
    </location>
</feature>
<keyword evidence="2" id="KW-0805">Transcription regulation</keyword>
<feature type="domain" description="WRKY" evidence="7">
    <location>
        <begin position="169"/>
        <end position="221"/>
    </location>
</feature>
<dbReference type="Gene3D" id="2.20.25.80">
    <property type="entry name" value="WRKY domain"/>
    <property type="match status" value="1"/>
</dbReference>
<accession>A0AAV6L0D7</accession>
<evidence type="ECO:0000259" key="7">
    <source>
        <dbReference type="PROSITE" id="PS50811"/>
    </source>
</evidence>
<protein>
    <recommendedName>
        <fullName evidence="7">WRKY domain-containing protein</fullName>
    </recommendedName>
</protein>
<keyword evidence="9" id="KW-1185">Reference proteome</keyword>
<keyword evidence="3" id="KW-0238">DNA-binding</keyword>
<feature type="compositionally biased region" description="Basic and acidic residues" evidence="6">
    <location>
        <begin position="331"/>
        <end position="343"/>
    </location>
</feature>
<dbReference type="GO" id="GO:0043565">
    <property type="term" value="F:sequence-specific DNA binding"/>
    <property type="evidence" value="ECO:0007669"/>
    <property type="project" value="InterPro"/>
</dbReference>
<comment type="caution">
    <text evidence="8">The sequence shown here is derived from an EMBL/GenBank/DDBJ whole genome shotgun (WGS) entry which is preliminary data.</text>
</comment>
<dbReference type="SUPFAM" id="SSF118290">
    <property type="entry name" value="WRKY DNA-binding domain"/>
    <property type="match status" value="1"/>
</dbReference>
<comment type="subcellular location">
    <subcellularLocation>
        <location evidence="1">Nucleus</location>
    </subcellularLocation>
</comment>
<proteinExistence type="predicted"/>
<dbReference type="InterPro" id="IPR036576">
    <property type="entry name" value="WRKY_dom_sf"/>
</dbReference>
<dbReference type="InterPro" id="IPR003657">
    <property type="entry name" value="WRKY_dom"/>
</dbReference>
<evidence type="ECO:0000313" key="9">
    <source>
        <dbReference type="Proteomes" id="UP000823749"/>
    </source>
</evidence>
<keyword evidence="5" id="KW-0539">Nucleus</keyword>
<sequence length="343" mass="36323">MEGINSLIIHGCKLARVLELNLPALSNDPGFLLKSCDEIVRVFGEARDRLNSQGSTSDAGQTSQELEMAAEIGGGMVEEWLRYGGGSQAMSLLLQTQIFADDQARLGGRDVEGSTRFGGGGGEAQPMDVADSSGGASSLQRSRRRRNDADKRTVMMPAPRMGNTEIPPEDGYTWRKYGQKEILGSTFPRVVLIAKKQVQRLDNNPFTFAVTYRGDHTCHMSSTAPSGSPAPAAELMPPPLQATTQQLATTTASPPPPAAIPLGRPWLSMDFGLGSSGAGPSSGGGGAGPSSIRFGRDPMEFPHPVADLADVMFNSGSSSGNSMDLIFSSGMEDKWDPGDKRSS</sequence>
<dbReference type="GO" id="GO:0003700">
    <property type="term" value="F:DNA-binding transcription factor activity"/>
    <property type="evidence" value="ECO:0007669"/>
    <property type="project" value="InterPro"/>
</dbReference>
<feature type="region of interest" description="Disordered" evidence="6">
    <location>
        <begin position="109"/>
        <end position="169"/>
    </location>
</feature>
<dbReference type="PROSITE" id="PS50811">
    <property type="entry name" value="WRKY"/>
    <property type="match status" value="1"/>
</dbReference>
<reference evidence="8" key="1">
    <citation type="submission" date="2020-08" db="EMBL/GenBank/DDBJ databases">
        <title>Plant Genome Project.</title>
        <authorList>
            <person name="Zhang R.-G."/>
        </authorList>
    </citation>
    <scope>NUCLEOTIDE SEQUENCE</scope>
    <source>
        <strain evidence="8">WSP0</strain>
        <tissue evidence="8">Leaf</tissue>
    </source>
</reference>
<dbReference type="AlphaFoldDB" id="A0AAV6L0D7"/>
<evidence type="ECO:0000256" key="4">
    <source>
        <dbReference type="ARBA" id="ARBA00023163"/>
    </source>
</evidence>
<name>A0AAV6L0D7_9ERIC</name>
<gene>
    <name evidence="8" type="ORF">RHGRI_008176</name>
</gene>
<dbReference type="EMBL" id="JACTNZ010000003">
    <property type="protein sequence ID" value="KAG5558165.1"/>
    <property type="molecule type" value="Genomic_DNA"/>
</dbReference>
<evidence type="ECO:0000256" key="3">
    <source>
        <dbReference type="ARBA" id="ARBA00023125"/>
    </source>
</evidence>
<evidence type="ECO:0000256" key="1">
    <source>
        <dbReference type="ARBA" id="ARBA00004123"/>
    </source>
</evidence>
<organism evidence="8 9">
    <name type="scientific">Rhododendron griersonianum</name>
    <dbReference type="NCBI Taxonomy" id="479676"/>
    <lineage>
        <taxon>Eukaryota</taxon>
        <taxon>Viridiplantae</taxon>
        <taxon>Streptophyta</taxon>
        <taxon>Embryophyta</taxon>
        <taxon>Tracheophyta</taxon>
        <taxon>Spermatophyta</taxon>
        <taxon>Magnoliopsida</taxon>
        <taxon>eudicotyledons</taxon>
        <taxon>Gunneridae</taxon>
        <taxon>Pentapetalae</taxon>
        <taxon>asterids</taxon>
        <taxon>Ericales</taxon>
        <taxon>Ericaceae</taxon>
        <taxon>Ericoideae</taxon>
        <taxon>Rhodoreae</taxon>
        <taxon>Rhododendron</taxon>
    </lineage>
</organism>
<evidence type="ECO:0000256" key="6">
    <source>
        <dbReference type="SAM" id="MobiDB-lite"/>
    </source>
</evidence>